<dbReference type="STRING" id="1223802.SUTH_00977"/>
<dbReference type="InterPro" id="IPR029063">
    <property type="entry name" value="SAM-dependent_MTases_sf"/>
</dbReference>
<dbReference type="Pfam" id="PF13649">
    <property type="entry name" value="Methyltransf_25"/>
    <property type="match status" value="1"/>
</dbReference>
<gene>
    <name evidence="2" type="ORF">SUTH_00977</name>
</gene>
<dbReference type="PANTHER" id="PTHR12843:SF5">
    <property type="entry name" value="EEF1A LYSINE METHYLTRANSFERASE 2"/>
    <property type="match status" value="1"/>
</dbReference>
<proteinExistence type="predicted"/>
<evidence type="ECO:0000313" key="2">
    <source>
        <dbReference type="EMBL" id="BAO28783.1"/>
    </source>
</evidence>
<sequence length="203" mass="22488">MSRVDHWEQVYATRSAHEVSWYQVKPETSLRLIAKLGMRREDAIIDVGGGASNLVDHLVDDGFRYLTVLDISATAIAAVKARLGDHAGQVTWMTGDITETAPPGPYRLWHDRAVFHFLTTPRQRALYVAALRAAVPVGGYAIMATFAEDGPAECSNLPVCRYSPDQLAAEMGEGFELIESLRETHVAPSQGSQKFIYCCFRRC</sequence>
<evidence type="ECO:0000259" key="1">
    <source>
        <dbReference type="Pfam" id="PF13649"/>
    </source>
</evidence>
<dbReference type="PANTHER" id="PTHR12843">
    <property type="entry name" value="PROTEIN-LYSINE N-METHYLTRANSFERASE METTL10"/>
    <property type="match status" value="1"/>
</dbReference>
<accession>W0SGE1</accession>
<dbReference type="CDD" id="cd02440">
    <property type="entry name" value="AdoMet_MTases"/>
    <property type="match status" value="1"/>
</dbReference>
<dbReference type="Proteomes" id="UP000031637">
    <property type="component" value="Chromosome"/>
</dbReference>
<dbReference type="EMBL" id="AP012547">
    <property type="protein sequence ID" value="BAO28783.1"/>
    <property type="molecule type" value="Genomic_DNA"/>
</dbReference>
<protein>
    <recommendedName>
        <fullName evidence="1">Methyltransferase domain-containing protein</fullName>
    </recommendedName>
</protein>
<organism evidence="2 3">
    <name type="scientific">Sulfuritalea hydrogenivorans sk43H</name>
    <dbReference type="NCBI Taxonomy" id="1223802"/>
    <lineage>
        <taxon>Bacteria</taxon>
        <taxon>Pseudomonadati</taxon>
        <taxon>Pseudomonadota</taxon>
        <taxon>Betaproteobacteria</taxon>
        <taxon>Nitrosomonadales</taxon>
        <taxon>Sterolibacteriaceae</taxon>
        <taxon>Sulfuritalea</taxon>
    </lineage>
</organism>
<dbReference type="HOGENOM" id="CLU_082414_0_0_4"/>
<dbReference type="InterPro" id="IPR041698">
    <property type="entry name" value="Methyltransf_25"/>
</dbReference>
<dbReference type="KEGG" id="shd:SUTH_00977"/>
<keyword evidence="3" id="KW-1185">Reference proteome</keyword>
<evidence type="ECO:0000313" key="3">
    <source>
        <dbReference type="Proteomes" id="UP000031637"/>
    </source>
</evidence>
<dbReference type="SUPFAM" id="SSF53335">
    <property type="entry name" value="S-adenosyl-L-methionine-dependent methyltransferases"/>
    <property type="match status" value="1"/>
</dbReference>
<reference evidence="2 3" key="1">
    <citation type="journal article" date="2014" name="Syst. Appl. Microbiol.">
        <title>Complete genomes of freshwater sulfur oxidizers Sulfuricella denitrificans skB26 and Sulfuritalea hydrogenivorans sk43H: genetic insights into the sulfur oxidation pathway of betaproteobacteria.</title>
        <authorList>
            <person name="Watanabe T."/>
            <person name="Kojima H."/>
            <person name="Fukui M."/>
        </authorList>
    </citation>
    <scope>NUCLEOTIDE SEQUENCE [LARGE SCALE GENOMIC DNA]</scope>
    <source>
        <strain evidence="2">DSM22779</strain>
    </source>
</reference>
<name>W0SGE1_9PROT</name>
<dbReference type="AlphaFoldDB" id="W0SGE1"/>
<dbReference type="Gene3D" id="3.40.50.150">
    <property type="entry name" value="Vaccinia Virus protein VP39"/>
    <property type="match status" value="1"/>
</dbReference>
<dbReference type="OrthoDB" id="9788660at2"/>
<feature type="domain" description="Methyltransferase" evidence="1">
    <location>
        <begin position="44"/>
        <end position="136"/>
    </location>
</feature>